<organism evidence="7 8">
    <name type="scientific">Actinomadura luteofluorescens</name>
    <dbReference type="NCBI Taxonomy" id="46163"/>
    <lineage>
        <taxon>Bacteria</taxon>
        <taxon>Bacillati</taxon>
        <taxon>Actinomycetota</taxon>
        <taxon>Actinomycetes</taxon>
        <taxon>Streptosporangiales</taxon>
        <taxon>Thermomonosporaceae</taxon>
        <taxon>Actinomadura</taxon>
    </lineage>
</organism>
<feature type="DNA-binding region" description="H-T-H motif" evidence="5">
    <location>
        <begin position="37"/>
        <end position="56"/>
    </location>
</feature>
<dbReference type="PRINTS" id="PR00455">
    <property type="entry name" value="HTHTETR"/>
</dbReference>
<keyword evidence="4" id="KW-0804">Transcription</keyword>
<comment type="caution">
    <text evidence="7">The sequence shown here is derived from an EMBL/GenBank/DDBJ whole genome shotgun (WGS) entry which is preliminary data.</text>
</comment>
<accession>A0A7Y9EFN7</accession>
<dbReference type="InterPro" id="IPR036271">
    <property type="entry name" value="Tet_transcr_reg_TetR-rel_C_sf"/>
</dbReference>
<evidence type="ECO:0000256" key="5">
    <source>
        <dbReference type="PROSITE-ProRule" id="PRU00335"/>
    </source>
</evidence>
<keyword evidence="1" id="KW-0678">Repressor</keyword>
<reference evidence="7 8" key="1">
    <citation type="submission" date="2020-07" db="EMBL/GenBank/DDBJ databases">
        <title>Sequencing the genomes of 1000 actinobacteria strains.</title>
        <authorList>
            <person name="Klenk H.-P."/>
        </authorList>
    </citation>
    <scope>NUCLEOTIDE SEQUENCE [LARGE SCALE GENOMIC DNA]</scope>
    <source>
        <strain evidence="7 8">DSM 40398</strain>
    </source>
</reference>
<protein>
    <submittedName>
        <fullName evidence="7">AcrR family transcriptional regulator</fullName>
    </submittedName>
</protein>
<name>A0A7Y9EFN7_9ACTN</name>
<dbReference type="GO" id="GO:0003700">
    <property type="term" value="F:DNA-binding transcription factor activity"/>
    <property type="evidence" value="ECO:0007669"/>
    <property type="project" value="TreeGrafter"/>
</dbReference>
<dbReference type="InterPro" id="IPR039538">
    <property type="entry name" value="BetI_C"/>
</dbReference>
<evidence type="ECO:0000313" key="8">
    <source>
        <dbReference type="Proteomes" id="UP000529783"/>
    </source>
</evidence>
<dbReference type="RefSeq" id="WP_179844084.1">
    <property type="nucleotide sequence ID" value="NZ_JACCBA010000001.1"/>
</dbReference>
<dbReference type="SUPFAM" id="SSF48498">
    <property type="entry name" value="Tetracyclin repressor-like, C-terminal domain"/>
    <property type="match status" value="1"/>
</dbReference>
<evidence type="ECO:0000256" key="2">
    <source>
        <dbReference type="ARBA" id="ARBA00023015"/>
    </source>
</evidence>
<dbReference type="Pfam" id="PF13977">
    <property type="entry name" value="TetR_C_6"/>
    <property type="match status" value="1"/>
</dbReference>
<dbReference type="Pfam" id="PF00440">
    <property type="entry name" value="TetR_N"/>
    <property type="match status" value="1"/>
</dbReference>
<dbReference type="SUPFAM" id="SSF46689">
    <property type="entry name" value="Homeodomain-like"/>
    <property type="match status" value="1"/>
</dbReference>
<sequence>MTERRTRGPGVRHEARRQEIADAVLAVVAEHGLPAVSLTEVAARAGVSAGRVQHYFPTKHELVEAAFERGNELSGARIRSLVGEDLEGAAPRTVLTVVLTELIAGDAETRARLRVRQAFTALALTDEAIARRMRADYEHFHGQVAELLRRDREAGLLPGRVEPGGAGVDLVALAEGLAYYVLIGVTPPETARDRIVSAIAALYSERPGHE</sequence>
<dbReference type="GO" id="GO:0000976">
    <property type="term" value="F:transcription cis-regulatory region binding"/>
    <property type="evidence" value="ECO:0007669"/>
    <property type="project" value="TreeGrafter"/>
</dbReference>
<dbReference type="InterPro" id="IPR009057">
    <property type="entry name" value="Homeodomain-like_sf"/>
</dbReference>
<evidence type="ECO:0000259" key="6">
    <source>
        <dbReference type="PROSITE" id="PS50977"/>
    </source>
</evidence>
<dbReference type="AlphaFoldDB" id="A0A7Y9EFN7"/>
<keyword evidence="8" id="KW-1185">Reference proteome</keyword>
<gene>
    <name evidence="7" type="ORF">BJY14_002892</name>
</gene>
<dbReference type="Proteomes" id="UP000529783">
    <property type="component" value="Unassembled WGS sequence"/>
</dbReference>
<evidence type="ECO:0000256" key="1">
    <source>
        <dbReference type="ARBA" id="ARBA00022491"/>
    </source>
</evidence>
<evidence type="ECO:0000313" key="7">
    <source>
        <dbReference type="EMBL" id="NYD46909.1"/>
    </source>
</evidence>
<dbReference type="PROSITE" id="PS50977">
    <property type="entry name" value="HTH_TETR_2"/>
    <property type="match status" value="1"/>
</dbReference>
<keyword evidence="2" id="KW-0805">Transcription regulation</keyword>
<feature type="domain" description="HTH tetR-type" evidence="6">
    <location>
        <begin position="14"/>
        <end position="74"/>
    </location>
</feature>
<evidence type="ECO:0000256" key="3">
    <source>
        <dbReference type="ARBA" id="ARBA00023125"/>
    </source>
</evidence>
<dbReference type="EMBL" id="JACCBA010000001">
    <property type="protein sequence ID" value="NYD46909.1"/>
    <property type="molecule type" value="Genomic_DNA"/>
</dbReference>
<dbReference type="Gene3D" id="1.10.357.10">
    <property type="entry name" value="Tetracycline Repressor, domain 2"/>
    <property type="match status" value="1"/>
</dbReference>
<keyword evidence="3 5" id="KW-0238">DNA-binding</keyword>
<dbReference type="PANTHER" id="PTHR30055">
    <property type="entry name" value="HTH-TYPE TRANSCRIPTIONAL REGULATOR RUTR"/>
    <property type="match status" value="1"/>
</dbReference>
<dbReference type="InterPro" id="IPR050109">
    <property type="entry name" value="HTH-type_TetR-like_transc_reg"/>
</dbReference>
<dbReference type="InterPro" id="IPR001647">
    <property type="entry name" value="HTH_TetR"/>
</dbReference>
<evidence type="ECO:0000256" key="4">
    <source>
        <dbReference type="ARBA" id="ARBA00023163"/>
    </source>
</evidence>
<dbReference type="PANTHER" id="PTHR30055:SF234">
    <property type="entry name" value="HTH-TYPE TRANSCRIPTIONAL REGULATOR BETI"/>
    <property type="match status" value="1"/>
</dbReference>
<proteinExistence type="predicted"/>